<dbReference type="InterPro" id="IPR002293">
    <property type="entry name" value="AA/rel_permease1"/>
</dbReference>
<feature type="transmembrane region" description="Helical" evidence="5">
    <location>
        <begin position="257"/>
        <end position="276"/>
    </location>
</feature>
<protein>
    <recommendedName>
        <fullName evidence="8">Amino acid transporter</fullName>
    </recommendedName>
</protein>
<dbReference type="PANTHER" id="PTHR11785:SF353">
    <property type="entry name" value="METHIONINE TRANSPORTER (EUROFUNG)"/>
    <property type="match status" value="1"/>
</dbReference>
<evidence type="ECO:0000256" key="3">
    <source>
        <dbReference type="ARBA" id="ARBA00022989"/>
    </source>
</evidence>
<gene>
    <name evidence="6" type="ORF">K7432_001071</name>
</gene>
<evidence type="ECO:0000256" key="4">
    <source>
        <dbReference type="ARBA" id="ARBA00023136"/>
    </source>
</evidence>
<keyword evidence="4 5" id="KW-0472">Membrane</keyword>
<feature type="transmembrane region" description="Helical" evidence="5">
    <location>
        <begin position="296"/>
        <end position="314"/>
    </location>
</feature>
<dbReference type="EMBL" id="JASJQH010006897">
    <property type="protein sequence ID" value="KAK9728468.1"/>
    <property type="molecule type" value="Genomic_DNA"/>
</dbReference>
<feature type="transmembrane region" description="Helical" evidence="5">
    <location>
        <begin position="218"/>
        <end position="236"/>
    </location>
</feature>
<feature type="transmembrane region" description="Helical" evidence="5">
    <location>
        <begin position="326"/>
        <end position="345"/>
    </location>
</feature>
<dbReference type="InterPro" id="IPR050598">
    <property type="entry name" value="AminoAcid_Transporter"/>
</dbReference>
<evidence type="ECO:0008006" key="8">
    <source>
        <dbReference type="Google" id="ProtNLM"/>
    </source>
</evidence>
<dbReference type="Gene3D" id="1.20.1740.10">
    <property type="entry name" value="Amino acid/polyamine transporter I"/>
    <property type="match status" value="1"/>
</dbReference>
<name>A0ABR2WA85_9FUNG</name>
<evidence type="ECO:0000256" key="2">
    <source>
        <dbReference type="ARBA" id="ARBA00022692"/>
    </source>
</evidence>
<feature type="transmembrane region" description="Helical" evidence="5">
    <location>
        <begin position="159"/>
        <end position="186"/>
    </location>
</feature>
<evidence type="ECO:0000256" key="1">
    <source>
        <dbReference type="ARBA" id="ARBA00004141"/>
    </source>
</evidence>
<keyword evidence="2 5" id="KW-0812">Transmembrane</keyword>
<proteinExistence type="predicted"/>
<keyword evidence="3 5" id="KW-1133">Transmembrane helix</keyword>
<dbReference type="Proteomes" id="UP001479436">
    <property type="component" value="Unassembled WGS sequence"/>
</dbReference>
<evidence type="ECO:0000256" key="5">
    <source>
        <dbReference type="SAM" id="Phobius"/>
    </source>
</evidence>
<dbReference type="Pfam" id="PF13520">
    <property type="entry name" value="AA_permease_2"/>
    <property type="match status" value="1"/>
</dbReference>
<comment type="subcellular location">
    <subcellularLocation>
        <location evidence="1">Membrane</location>
        <topology evidence="1">Multi-pass membrane protein</topology>
    </subcellularLocation>
</comment>
<sequence>MEVHSITWHMHTLNPKPYYHMRLFGVSYLQLDQPLLQRMPPYLASSSYLRYMAVLVKIEPHRMSGYPVKAAQRFHASLTLIKIVVLMVICVSGVLALVGVINVPDEAKQNWSHPFANTNINLGSTASALQKVFWGYSGWTNLSYSLGELRDPSKNLPRAATLGVGLVSTLYILANVAFFAVVPVALALESKEILAAEFTYIIFGDFAGRIVLPSLIAVSMFGSLSAQIYVGARTAMSAAKSHFLPYSEHISRLHPTYGTPVAALLLNYCIVLFYLLGPPPGDTFDFLIGFVQYPTWFFYGMSVAGCLLLQRIQSYHPRRTFRASKVLAIPFIITCIFLTIFPFFPPTVSKPNTSYPYWLSPVMGLLVIAISMVMWYLRMVWWPKRTHQDTRAWYKWLNE</sequence>
<comment type="caution">
    <text evidence="6">The sequence shown here is derived from an EMBL/GenBank/DDBJ whole genome shotgun (WGS) entry which is preliminary data.</text>
</comment>
<organism evidence="6 7">
    <name type="scientific">Basidiobolus ranarum</name>
    <dbReference type="NCBI Taxonomy" id="34480"/>
    <lineage>
        <taxon>Eukaryota</taxon>
        <taxon>Fungi</taxon>
        <taxon>Fungi incertae sedis</taxon>
        <taxon>Zoopagomycota</taxon>
        <taxon>Entomophthoromycotina</taxon>
        <taxon>Basidiobolomycetes</taxon>
        <taxon>Basidiobolales</taxon>
        <taxon>Basidiobolaceae</taxon>
        <taxon>Basidiobolus</taxon>
    </lineage>
</organism>
<feature type="transmembrane region" description="Helical" evidence="5">
    <location>
        <begin position="79"/>
        <end position="101"/>
    </location>
</feature>
<keyword evidence="7" id="KW-1185">Reference proteome</keyword>
<dbReference type="PANTHER" id="PTHR11785">
    <property type="entry name" value="AMINO ACID TRANSPORTER"/>
    <property type="match status" value="1"/>
</dbReference>
<dbReference type="PIRSF" id="PIRSF006060">
    <property type="entry name" value="AA_transporter"/>
    <property type="match status" value="1"/>
</dbReference>
<evidence type="ECO:0000313" key="6">
    <source>
        <dbReference type="EMBL" id="KAK9728468.1"/>
    </source>
</evidence>
<reference evidence="6 7" key="1">
    <citation type="submission" date="2023-04" db="EMBL/GenBank/DDBJ databases">
        <title>Genome of Basidiobolus ranarum AG-B5.</title>
        <authorList>
            <person name="Stajich J.E."/>
            <person name="Carter-House D."/>
            <person name="Gryganskyi A."/>
        </authorList>
    </citation>
    <scope>NUCLEOTIDE SEQUENCE [LARGE SCALE GENOMIC DNA]</scope>
    <source>
        <strain evidence="6 7">AG-B5</strain>
    </source>
</reference>
<accession>A0ABR2WA85</accession>
<evidence type="ECO:0000313" key="7">
    <source>
        <dbReference type="Proteomes" id="UP001479436"/>
    </source>
</evidence>
<feature type="transmembrane region" description="Helical" evidence="5">
    <location>
        <begin position="357"/>
        <end position="377"/>
    </location>
</feature>